<feature type="non-terminal residue" evidence="1">
    <location>
        <position position="99"/>
    </location>
</feature>
<feature type="non-terminal residue" evidence="1">
    <location>
        <position position="1"/>
    </location>
</feature>
<dbReference type="Proteomes" id="UP001432322">
    <property type="component" value="Unassembled WGS sequence"/>
</dbReference>
<dbReference type="AlphaFoldDB" id="A0AAV5W5Y7"/>
<gene>
    <name evidence="1" type="ORF">PFISCL1PPCAC_18868</name>
</gene>
<dbReference type="EMBL" id="BTSY01000005">
    <property type="protein sequence ID" value="GMT27571.1"/>
    <property type="molecule type" value="Genomic_DNA"/>
</dbReference>
<reference evidence="1" key="1">
    <citation type="submission" date="2023-10" db="EMBL/GenBank/DDBJ databases">
        <title>Genome assembly of Pristionchus species.</title>
        <authorList>
            <person name="Yoshida K."/>
            <person name="Sommer R.J."/>
        </authorList>
    </citation>
    <scope>NUCLEOTIDE SEQUENCE</scope>
    <source>
        <strain evidence="1">RS5133</strain>
    </source>
</reference>
<name>A0AAV5W5Y7_9BILA</name>
<evidence type="ECO:0000313" key="2">
    <source>
        <dbReference type="Proteomes" id="UP001432322"/>
    </source>
</evidence>
<keyword evidence="2" id="KW-1185">Reference proteome</keyword>
<organism evidence="1 2">
    <name type="scientific">Pristionchus fissidentatus</name>
    <dbReference type="NCBI Taxonomy" id="1538716"/>
    <lineage>
        <taxon>Eukaryota</taxon>
        <taxon>Metazoa</taxon>
        <taxon>Ecdysozoa</taxon>
        <taxon>Nematoda</taxon>
        <taxon>Chromadorea</taxon>
        <taxon>Rhabditida</taxon>
        <taxon>Rhabditina</taxon>
        <taxon>Diplogasteromorpha</taxon>
        <taxon>Diplogasteroidea</taxon>
        <taxon>Neodiplogasteridae</taxon>
        <taxon>Pristionchus</taxon>
    </lineage>
</organism>
<sequence length="99" mass="11689">FLNNLQCNIDNTRAYDFIDAIPKSDFLQQQQRFFLLGIIKILFQSTHYSRDCHLVRQSLVDAVSIEGEARSDEPLTETEKRHTNTCIVFRRQFLPQNRD</sequence>
<accession>A0AAV5W5Y7</accession>
<protein>
    <submittedName>
        <fullName evidence="1">Uncharacterized protein</fullName>
    </submittedName>
</protein>
<evidence type="ECO:0000313" key="1">
    <source>
        <dbReference type="EMBL" id="GMT27571.1"/>
    </source>
</evidence>
<proteinExistence type="predicted"/>
<comment type="caution">
    <text evidence="1">The sequence shown here is derived from an EMBL/GenBank/DDBJ whole genome shotgun (WGS) entry which is preliminary data.</text>
</comment>